<sequence>MNILCLHGTGTNISIFQLQSAALRHELERDGMSFEYAQGGLRCPVAEEIAGLFPDVSDFYTYYDPREAQTIVEAEDQLLEMLREREGQFDGVLAFSESAALAAALIIRHARENPFKAEGLFRFAIFICGLAPFDHETLGVAGGPLASKPTRVKPGDNKSAEEHLINIPTYHVMGSEDELYPYGLALYNCCDPEMAIKTIHRGGHEIPSQVELVKEMTRNINATIQRANFMC</sequence>
<dbReference type="SUPFAM" id="SSF53474">
    <property type="entry name" value="alpha/beta-Hydrolases"/>
    <property type="match status" value="1"/>
</dbReference>
<dbReference type="GO" id="GO:0016787">
    <property type="term" value="F:hydrolase activity"/>
    <property type="evidence" value="ECO:0007669"/>
    <property type="project" value="UniProtKB-KW"/>
</dbReference>
<name>A0A8G0PEI2_9HYPO</name>
<evidence type="ECO:0000313" key="4">
    <source>
        <dbReference type="Proteomes" id="UP000826661"/>
    </source>
</evidence>
<dbReference type="Proteomes" id="UP000826661">
    <property type="component" value="Chromosome II"/>
</dbReference>
<dbReference type="PANTHER" id="PTHR48070">
    <property type="entry name" value="ESTERASE OVCA2"/>
    <property type="match status" value="1"/>
</dbReference>
<feature type="domain" description="Serine hydrolase" evidence="2">
    <location>
        <begin position="2"/>
        <end position="214"/>
    </location>
</feature>
<keyword evidence="4" id="KW-1185">Reference proteome</keyword>
<reference evidence="3 4" key="1">
    <citation type="journal article" date="2021" name="BMC Genomics">
        <title>Telomere-to-telomere genome assembly of asparaginase-producing Trichoderma simmonsii.</title>
        <authorList>
            <person name="Chung D."/>
            <person name="Kwon Y.M."/>
            <person name="Yang Y."/>
        </authorList>
    </citation>
    <scope>NUCLEOTIDE SEQUENCE [LARGE SCALE GENOMIC DNA]</scope>
    <source>
        <strain evidence="3 4">GH-Sj1</strain>
    </source>
</reference>
<dbReference type="AlphaFoldDB" id="A0A8G0PEI2"/>
<dbReference type="Pfam" id="PF03959">
    <property type="entry name" value="FSH1"/>
    <property type="match status" value="1"/>
</dbReference>
<dbReference type="EMBL" id="CP075865">
    <property type="protein sequence ID" value="QYS97592.1"/>
    <property type="molecule type" value="Genomic_DNA"/>
</dbReference>
<accession>A0A8G0PEI2</accession>
<dbReference type="PANTHER" id="PTHR48070:SF6">
    <property type="entry name" value="ESTERASE OVCA2"/>
    <property type="match status" value="1"/>
</dbReference>
<dbReference type="GO" id="GO:0019748">
    <property type="term" value="P:secondary metabolic process"/>
    <property type="evidence" value="ECO:0007669"/>
    <property type="project" value="TreeGrafter"/>
</dbReference>
<dbReference type="GO" id="GO:0005634">
    <property type="term" value="C:nucleus"/>
    <property type="evidence" value="ECO:0007669"/>
    <property type="project" value="TreeGrafter"/>
</dbReference>
<evidence type="ECO:0000259" key="2">
    <source>
        <dbReference type="Pfam" id="PF03959"/>
    </source>
</evidence>
<dbReference type="InterPro" id="IPR050593">
    <property type="entry name" value="LovG"/>
</dbReference>
<dbReference type="InterPro" id="IPR029058">
    <property type="entry name" value="AB_hydrolase_fold"/>
</dbReference>
<evidence type="ECO:0000313" key="3">
    <source>
        <dbReference type="EMBL" id="QYS97592.1"/>
    </source>
</evidence>
<proteinExistence type="predicted"/>
<dbReference type="Gene3D" id="3.40.50.1820">
    <property type="entry name" value="alpha/beta hydrolase"/>
    <property type="match status" value="1"/>
</dbReference>
<dbReference type="InterPro" id="IPR005645">
    <property type="entry name" value="FSH-like_dom"/>
</dbReference>
<gene>
    <name evidence="3" type="ORF">H0G86_004818</name>
</gene>
<keyword evidence="1" id="KW-0378">Hydrolase</keyword>
<protein>
    <submittedName>
        <fullName evidence="3">FSH1 domain-containing protein</fullName>
    </submittedName>
</protein>
<dbReference type="GO" id="GO:0005737">
    <property type="term" value="C:cytoplasm"/>
    <property type="evidence" value="ECO:0007669"/>
    <property type="project" value="TreeGrafter"/>
</dbReference>
<evidence type="ECO:0000256" key="1">
    <source>
        <dbReference type="ARBA" id="ARBA00022801"/>
    </source>
</evidence>
<organism evidence="3 4">
    <name type="scientific">Trichoderma simmonsii</name>
    <dbReference type="NCBI Taxonomy" id="1491479"/>
    <lineage>
        <taxon>Eukaryota</taxon>
        <taxon>Fungi</taxon>
        <taxon>Dikarya</taxon>
        <taxon>Ascomycota</taxon>
        <taxon>Pezizomycotina</taxon>
        <taxon>Sordariomycetes</taxon>
        <taxon>Hypocreomycetidae</taxon>
        <taxon>Hypocreales</taxon>
        <taxon>Hypocreaceae</taxon>
        <taxon>Trichoderma</taxon>
    </lineage>
</organism>